<dbReference type="AlphaFoldDB" id="A0A068Y1D0"/>
<feature type="domain" description="BPTI/Kunitz inhibitor" evidence="10">
    <location>
        <begin position="208"/>
        <end position="258"/>
    </location>
</feature>
<dbReference type="GO" id="GO:0004867">
    <property type="term" value="F:serine-type endopeptidase inhibitor activity"/>
    <property type="evidence" value="ECO:0007669"/>
    <property type="project" value="UniProtKB-KW"/>
</dbReference>
<dbReference type="GO" id="GO:0005615">
    <property type="term" value="C:extracellular space"/>
    <property type="evidence" value="ECO:0007669"/>
    <property type="project" value="TreeGrafter"/>
</dbReference>
<dbReference type="FunFam" id="4.10.410.10:FF:000017">
    <property type="entry name" value="papilin isoform X2"/>
    <property type="match status" value="1"/>
</dbReference>
<dbReference type="STRING" id="6211.A0A068Y1D0"/>
<dbReference type="CDD" id="cd00109">
    <property type="entry name" value="Kunitz-type"/>
    <property type="match status" value="8"/>
</dbReference>
<feature type="domain" description="BPTI/Kunitz inhibitor" evidence="10">
    <location>
        <begin position="76"/>
        <end position="126"/>
    </location>
</feature>
<organism evidence="11 12">
    <name type="scientific">Echinococcus multilocularis</name>
    <name type="common">Fox tapeworm</name>
    <dbReference type="NCBI Taxonomy" id="6211"/>
    <lineage>
        <taxon>Eukaryota</taxon>
        <taxon>Metazoa</taxon>
        <taxon>Spiralia</taxon>
        <taxon>Lophotrochozoa</taxon>
        <taxon>Platyhelminthes</taxon>
        <taxon>Cestoda</taxon>
        <taxon>Eucestoda</taxon>
        <taxon>Cyclophyllidea</taxon>
        <taxon>Taeniidae</taxon>
        <taxon>Echinococcus</taxon>
    </lineage>
</organism>
<feature type="domain" description="BPTI/Kunitz inhibitor" evidence="10">
    <location>
        <begin position="138"/>
        <end position="188"/>
    </location>
</feature>
<evidence type="ECO:0000313" key="12">
    <source>
        <dbReference type="Proteomes" id="UP000017246"/>
    </source>
</evidence>
<feature type="domain" description="BPTI/Kunitz inhibitor" evidence="10">
    <location>
        <begin position="488"/>
        <end position="538"/>
    </location>
</feature>
<keyword evidence="7" id="KW-0325">Glycoprotein</keyword>
<dbReference type="Proteomes" id="UP000017246">
    <property type="component" value="Unassembled WGS sequence"/>
</dbReference>
<dbReference type="PRINTS" id="PR00759">
    <property type="entry name" value="BASICPTASE"/>
</dbReference>
<feature type="domain" description="BPTI/Kunitz inhibitor" evidence="10">
    <location>
        <begin position="551"/>
        <end position="601"/>
    </location>
</feature>
<comment type="subcellular location">
    <subcellularLocation>
        <location evidence="1">Secreted</location>
        <location evidence="1">Extracellular space</location>
        <location evidence="1">Extracellular matrix</location>
    </subcellularLocation>
</comment>
<evidence type="ECO:0000259" key="10">
    <source>
        <dbReference type="PROSITE" id="PS50279"/>
    </source>
</evidence>
<evidence type="ECO:0000256" key="1">
    <source>
        <dbReference type="ARBA" id="ARBA00004498"/>
    </source>
</evidence>
<dbReference type="InterPro" id="IPR020901">
    <property type="entry name" value="Prtase_inh_Kunz-CS"/>
</dbReference>
<keyword evidence="3" id="KW-0646">Protease inhibitor</keyword>
<evidence type="ECO:0000256" key="7">
    <source>
        <dbReference type="ARBA" id="ARBA00023180"/>
    </source>
</evidence>
<dbReference type="Pfam" id="PF00014">
    <property type="entry name" value="Kunitz_BPTI"/>
    <property type="match status" value="8"/>
</dbReference>
<dbReference type="EMBL" id="LN902841">
    <property type="protein sequence ID" value="CDS35863.1"/>
    <property type="molecule type" value="Genomic_DNA"/>
</dbReference>
<evidence type="ECO:0000256" key="2">
    <source>
        <dbReference type="ARBA" id="ARBA00022530"/>
    </source>
</evidence>
<keyword evidence="5" id="KW-0654">Proteoglycan</keyword>
<dbReference type="FunFam" id="4.10.410.10:FF:000020">
    <property type="entry name" value="Collagen, type VI, alpha 3"/>
    <property type="match status" value="4"/>
</dbReference>
<dbReference type="PROSITE" id="PS00280">
    <property type="entry name" value="BPTI_KUNITZ_1"/>
    <property type="match status" value="6"/>
</dbReference>
<feature type="domain" description="BPTI/Kunitz inhibitor" evidence="10">
    <location>
        <begin position="347"/>
        <end position="397"/>
    </location>
</feature>
<feature type="region of interest" description="Disordered" evidence="8">
    <location>
        <begin position="51"/>
        <end position="73"/>
    </location>
</feature>
<proteinExistence type="predicted"/>
<keyword evidence="2" id="KW-0272">Extracellular matrix</keyword>
<keyword evidence="2" id="KW-0964">Secreted</keyword>
<dbReference type="FunFam" id="4.10.410.10:FF:000021">
    <property type="entry name" value="Serine protease inhibitor, putative"/>
    <property type="match status" value="2"/>
</dbReference>
<feature type="domain" description="BPTI/Kunitz inhibitor" evidence="10">
    <location>
        <begin position="282"/>
        <end position="332"/>
    </location>
</feature>
<dbReference type="Gene3D" id="4.10.410.10">
    <property type="entry name" value="Pancreatic trypsin inhibitor Kunitz domain"/>
    <property type="match status" value="8"/>
</dbReference>
<keyword evidence="9" id="KW-0472">Membrane</keyword>
<evidence type="ECO:0000256" key="5">
    <source>
        <dbReference type="ARBA" id="ARBA00022974"/>
    </source>
</evidence>
<evidence type="ECO:0000256" key="4">
    <source>
        <dbReference type="ARBA" id="ARBA00022900"/>
    </source>
</evidence>
<reference evidence="11" key="2">
    <citation type="submission" date="2015-11" db="EMBL/GenBank/DDBJ databases">
        <authorList>
            <person name="Zhang Y."/>
            <person name="Guo Z."/>
        </authorList>
    </citation>
    <scope>NUCLEOTIDE SEQUENCE</scope>
</reference>
<feature type="domain" description="BPTI/Kunitz inhibitor" evidence="10">
    <location>
        <begin position="418"/>
        <end position="468"/>
    </location>
</feature>
<name>A0A068Y1D0_ECHMU</name>
<dbReference type="InterPro" id="IPR002223">
    <property type="entry name" value="Kunitz_BPTI"/>
</dbReference>
<dbReference type="FunFam" id="4.10.410.10:FF:000002">
    <property type="entry name" value="WAP, follistatin/kazal, immunoglobulin, kunitz and netrin domain-containing 2"/>
    <property type="match status" value="1"/>
</dbReference>
<accession>A0A068Y1D0</accession>
<dbReference type="SMR" id="A0A068Y1D0"/>
<gene>
    <name evidence="11" type="ORF">EmuJ_001181950</name>
</gene>
<dbReference type="PROSITE" id="PS50279">
    <property type="entry name" value="BPTI_KUNITZ_2"/>
    <property type="match status" value="8"/>
</dbReference>
<evidence type="ECO:0000256" key="6">
    <source>
        <dbReference type="ARBA" id="ARBA00023157"/>
    </source>
</evidence>
<dbReference type="PANTHER" id="PTHR10083">
    <property type="entry name" value="KUNITZ-TYPE PROTEASE INHIBITOR-RELATED"/>
    <property type="match status" value="1"/>
</dbReference>
<reference evidence="11" key="1">
    <citation type="journal article" date="2013" name="Nature">
        <title>The genomes of four tapeworm species reveal adaptations to parasitism.</title>
        <authorList>
            <person name="Tsai I.J."/>
            <person name="Zarowiecki M."/>
            <person name="Holroyd N."/>
            <person name="Garciarrubio A."/>
            <person name="Sanchez-Flores A."/>
            <person name="Brooks K.L."/>
            <person name="Tracey A."/>
            <person name="Bobes R.J."/>
            <person name="Fragoso G."/>
            <person name="Sciutto E."/>
            <person name="Aslett M."/>
            <person name="Beasley H."/>
            <person name="Bennett H.M."/>
            <person name="Cai J."/>
            <person name="Camicia F."/>
            <person name="Clark R."/>
            <person name="Cucher M."/>
            <person name="De Silva N."/>
            <person name="Day T.A."/>
            <person name="Deplazes P."/>
            <person name="Estrada K."/>
            <person name="Fernandez C."/>
            <person name="Holland P.W."/>
            <person name="Hou J."/>
            <person name="Hu S."/>
            <person name="Huckvale T."/>
            <person name="Hung S.S."/>
            <person name="Kamenetzky L."/>
            <person name="Keane J.A."/>
            <person name="Kiss F."/>
            <person name="Koziol U."/>
            <person name="Lambert O."/>
            <person name="Liu K."/>
            <person name="Luo X."/>
            <person name="Luo Y."/>
            <person name="Macchiaroli N."/>
            <person name="Nichol S."/>
            <person name="Paps J."/>
            <person name="Parkinson J."/>
            <person name="Pouchkina-Stantcheva N."/>
            <person name="Riddiford N."/>
            <person name="Rosenzvit M."/>
            <person name="Salinas G."/>
            <person name="Wasmuth J.D."/>
            <person name="Zamanian M."/>
            <person name="Zheng Y."/>
            <person name="Cai X."/>
            <person name="Soberon X."/>
            <person name="Olson P.D."/>
            <person name="Laclette J.P."/>
            <person name="Brehm K."/>
            <person name="Berriman M."/>
            <person name="Garciarrubio A."/>
            <person name="Bobes R.J."/>
            <person name="Fragoso G."/>
            <person name="Sanchez-Flores A."/>
            <person name="Estrada K."/>
            <person name="Cevallos M.A."/>
            <person name="Morett E."/>
            <person name="Gonzalez V."/>
            <person name="Portillo T."/>
            <person name="Ochoa-Leyva A."/>
            <person name="Jose M.V."/>
            <person name="Sciutto E."/>
            <person name="Landa A."/>
            <person name="Jimenez L."/>
            <person name="Valdes V."/>
            <person name="Carrero J.C."/>
            <person name="Larralde C."/>
            <person name="Morales-Montor J."/>
            <person name="Limon-Lason J."/>
            <person name="Soberon X."/>
            <person name="Laclette J.P."/>
        </authorList>
    </citation>
    <scope>NUCLEOTIDE SEQUENCE [LARGE SCALE GENOMIC DNA]</scope>
</reference>
<dbReference type="InterPro" id="IPR036880">
    <property type="entry name" value="Kunitz_BPTI_sf"/>
</dbReference>
<sequence>MAGTRYEEVGPSKKGGGNNCCLKFWLAFFILATLVLTGVVLWLLLAPKHADSSNTQTTGKTRALQTASGKSQPGLCSLPPAQGPCKANIERYYYDTTSGKCKKFVYGGCSGNNNNFITIQQCMETCSLPLVPSKPENCLLEMDHGPCFALLLRYAYDKKLDQCVEFTFGGCGGNKNNFETLEECEKNCKISIPMPSTSVKFDSLDAVCELPQDTGPCKGFYRRWSFDVSTGTCVQFIYGGCKGNANNFQSKEACAAKCGVLSGVKSETVVSSVGGVGENAVCYLPRERGNCEAYQQKWGYDPELGQCVQFIYGGCNGNANNFETKEACERRCLASLSTTLDAIDDVCKLPQDTGPCRASQRRWAFDTSKAKCTLFVYGGCRGNANNFESKEACEAKCGVNKTELDASSKSGNINTLVCHLPQDQGNCYALIRRWAFDANSSQCIPFFYGGCGGNANNFDTREACEQRCLANISMARPVTSSVALDPVCKLPQEVGPCRAMWKRWYYDVAKEQCVEFVYGGCRGNANNFESKEDCEARCGAGVMTNSFSSVCFLPKSTGPCRGRIKRFFFDSEAGKCAEFIYGGCMGNANNFFTMEECVSTCTNMVYDKRH</sequence>
<evidence type="ECO:0000313" key="11">
    <source>
        <dbReference type="EMBL" id="CDS35863.1"/>
    </source>
</evidence>
<dbReference type="OMA" id="WSYNAET"/>
<evidence type="ECO:0000256" key="8">
    <source>
        <dbReference type="SAM" id="MobiDB-lite"/>
    </source>
</evidence>
<dbReference type="PANTHER" id="PTHR10083:SF328">
    <property type="entry name" value="TISSUE FACTOR PATHWAY INHIBITOR"/>
    <property type="match status" value="1"/>
</dbReference>
<dbReference type="SMART" id="SM00131">
    <property type="entry name" value="KU"/>
    <property type="match status" value="8"/>
</dbReference>
<evidence type="ECO:0000256" key="3">
    <source>
        <dbReference type="ARBA" id="ARBA00022690"/>
    </source>
</evidence>
<keyword evidence="4" id="KW-0722">Serine protease inhibitor</keyword>
<feature type="compositionally biased region" description="Polar residues" evidence="8">
    <location>
        <begin position="52"/>
        <end position="71"/>
    </location>
</feature>
<keyword evidence="9" id="KW-0812">Transmembrane</keyword>
<evidence type="ECO:0000256" key="9">
    <source>
        <dbReference type="SAM" id="Phobius"/>
    </source>
</evidence>
<keyword evidence="12" id="KW-1185">Reference proteome</keyword>
<protein>
    <submittedName>
        <fullName evidence="11">Papilin</fullName>
    </submittedName>
</protein>
<dbReference type="eggNOG" id="KOG4597">
    <property type="taxonomic scope" value="Eukaryota"/>
</dbReference>
<feature type="transmembrane region" description="Helical" evidence="9">
    <location>
        <begin position="21"/>
        <end position="45"/>
    </location>
</feature>
<dbReference type="InterPro" id="IPR050098">
    <property type="entry name" value="TFPI/VKTCI-like"/>
</dbReference>
<keyword evidence="6" id="KW-1015">Disulfide bond</keyword>
<dbReference type="SUPFAM" id="SSF57362">
    <property type="entry name" value="BPTI-like"/>
    <property type="match status" value="8"/>
</dbReference>
<keyword evidence="9" id="KW-1133">Transmembrane helix</keyword>
<dbReference type="OrthoDB" id="5950222at2759"/>